<organism evidence="5 6">
    <name type="scientific">Dickeya fangzhongdai</name>
    <dbReference type="NCBI Taxonomy" id="1778540"/>
    <lineage>
        <taxon>Bacteria</taxon>
        <taxon>Pseudomonadati</taxon>
        <taxon>Pseudomonadota</taxon>
        <taxon>Gammaproteobacteria</taxon>
        <taxon>Enterobacterales</taxon>
        <taxon>Pectobacteriaceae</taxon>
        <taxon>Dickeya</taxon>
    </lineage>
</organism>
<accession>A0A2K8QJ19</accession>
<dbReference type="OrthoDB" id="9786526at2"/>
<dbReference type="GO" id="GO:0043565">
    <property type="term" value="F:sequence-specific DNA binding"/>
    <property type="evidence" value="ECO:0007669"/>
    <property type="project" value="TreeGrafter"/>
</dbReference>
<dbReference type="Gene3D" id="1.10.10.10">
    <property type="entry name" value="Winged helix-like DNA-binding domain superfamily/Winged helix DNA-binding domain"/>
    <property type="match status" value="1"/>
</dbReference>
<evidence type="ECO:0000256" key="1">
    <source>
        <dbReference type="ARBA" id="ARBA00009437"/>
    </source>
</evidence>
<keyword evidence="6" id="KW-1185">Reference proteome</keyword>
<protein>
    <submittedName>
        <fullName evidence="5">LysR family transcriptional regulator</fullName>
    </submittedName>
</protein>
<dbReference type="SUPFAM" id="SSF46785">
    <property type="entry name" value="Winged helix' DNA-binding domain"/>
    <property type="match status" value="1"/>
</dbReference>
<reference evidence="6" key="1">
    <citation type="journal article" date="2018" name="Genome Announc.">
        <title>Complete genome sequence of a Dickeya fangzhongdai type strain causing bleeding canker of pear tree trunks.</title>
        <authorList>
            <person name="Zhao Y."/>
            <person name="Tian Y."/>
            <person name="Li X."/>
            <person name="Hu B."/>
        </authorList>
    </citation>
    <scope>NUCLEOTIDE SEQUENCE [LARGE SCALE GENOMIC DNA]</scope>
    <source>
        <strain evidence="6">DSM 101947</strain>
    </source>
</reference>
<dbReference type="KEGG" id="dfn:CVE23_05620"/>
<keyword evidence="3" id="KW-0238">DNA-binding</keyword>
<dbReference type="InterPro" id="IPR058163">
    <property type="entry name" value="LysR-type_TF_proteobact-type"/>
</dbReference>
<evidence type="ECO:0000256" key="2">
    <source>
        <dbReference type="ARBA" id="ARBA00023015"/>
    </source>
</evidence>
<dbReference type="PANTHER" id="PTHR30537">
    <property type="entry name" value="HTH-TYPE TRANSCRIPTIONAL REGULATOR"/>
    <property type="match status" value="1"/>
</dbReference>
<dbReference type="Pfam" id="PF03466">
    <property type="entry name" value="LysR_substrate"/>
    <property type="match status" value="1"/>
</dbReference>
<dbReference type="RefSeq" id="WP_038918119.1">
    <property type="nucleotide sequence ID" value="NZ_BMJF01000004.1"/>
</dbReference>
<comment type="similarity">
    <text evidence="1">Belongs to the LysR transcriptional regulatory family.</text>
</comment>
<dbReference type="InterPro" id="IPR036388">
    <property type="entry name" value="WH-like_DNA-bd_sf"/>
</dbReference>
<dbReference type="EMBL" id="CP025003">
    <property type="protein sequence ID" value="ATZ93499.1"/>
    <property type="molecule type" value="Genomic_DNA"/>
</dbReference>
<name>A0A2K8QJ19_9GAMM</name>
<dbReference type="Proteomes" id="UP000231901">
    <property type="component" value="Chromosome"/>
</dbReference>
<evidence type="ECO:0000256" key="4">
    <source>
        <dbReference type="ARBA" id="ARBA00023163"/>
    </source>
</evidence>
<proteinExistence type="inferred from homology"/>
<dbReference type="Gene3D" id="3.40.190.290">
    <property type="match status" value="1"/>
</dbReference>
<dbReference type="GO" id="GO:0003700">
    <property type="term" value="F:DNA-binding transcription factor activity"/>
    <property type="evidence" value="ECO:0007669"/>
    <property type="project" value="InterPro"/>
</dbReference>
<dbReference type="PROSITE" id="PS50931">
    <property type="entry name" value="HTH_LYSR"/>
    <property type="match status" value="1"/>
</dbReference>
<evidence type="ECO:0000313" key="5">
    <source>
        <dbReference type="EMBL" id="ATZ93499.1"/>
    </source>
</evidence>
<evidence type="ECO:0000256" key="3">
    <source>
        <dbReference type="ARBA" id="ARBA00023125"/>
    </source>
</evidence>
<dbReference type="GO" id="GO:0006351">
    <property type="term" value="P:DNA-templated transcription"/>
    <property type="evidence" value="ECO:0007669"/>
    <property type="project" value="TreeGrafter"/>
</dbReference>
<dbReference type="PRINTS" id="PR00039">
    <property type="entry name" value="HTHLYSR"/>
</dbReference>
<dbReference type="PANTHER" id="PTHR30537:SF5">
    <property type="entry name" value="HTH-TYPE TRANSCRIPTIONAL ACTIVATOR TTDR-RELATED"/>
    <property type="match status" value="1"/>
</dbReference>
<keyword evidence="4" id="KW-0804">Transcription</keyword>
<dbReference type="InterPro" id="IPR000847">
    <property type="entry name" value="LysR_HTH_N"/>
</dbReference>
<dbReference type="InterPro" id="IPR005119">
    <property type="entry name" value="LysR_subst-bd"/>
</dbReference>
<dbReference type="AlphaFoldDB" id="A0A2K8QJ19"/>
<evidence type="ECO:0000313" key="6">
    <source>
        <dbReference type="Proteomes" id="UP000231901"/>
    </source>
</evidence>
<sequence length="303" mass="33295">MITSRDLHFFSVLASAPSLAAAARALDVTAPAVTQRLQALEQRLGVQLVDRSSHRYHLTAEGALLAEKGADVLDQIEGIAALLAERRNEVIGPLRVLAPLGFGRAYVAEAVTRMCRQFPTIEPSLMLSDAPIGTLDIDDWDVLIHVGPLTDSSLALRPLAPNRRILCAAPDYLAQHGMPEHPMDLPRHVCGVLREDRADASLWGFARRNDGETKTVRIRPVFTSNDGEVVRNWAVAGLCLIQRSEWAIADDLKAGRLVEVMPDWRLPNADVVALLGPRAGRAARMERFVEILKALLVPVPWRV</sequence>
<dbReference type="InterPro" id="IPR036390">
    <property type="entry name" value="WH_DNA-bd_sf"/>
</dbReference>
<keyword evidence="2" id="KW-0805">Transcription regulation</keyword>
<gene>
    <name evidence="5" type="ORF">CVE23_05620</name>
</gene>
<dbReference type="SUPFAM" id="SSF53850">
    <property type="entry name" value="Periplasmic binding protein-like II"/>
    <property type="match status" value="1"/>
</dbReference>
<dbReference type="Pfam" id="PF00126">
    <property type="entry name" value="HTH_1"/>
    <property type="match status" value="1"/>
</dbReference>
<dbReference type="GeneID" id="66563818"/>